<evidence type="ECO:0000259" key="2">
    <source>
        <dbReference type="Pfam" id="PF12248"/>
    </source>
</evidence>
<dbReference type="OrthoDB" id="2142040at2759"/>
<reference evidence="3 4" key="1">
    <citation type="journal article" date="2019" name="PLoS Biol.">
        <title>Sex chromosomes control vertical transmission of feminizing Wolbachia symbionts in an isopod.</title>
        <authorList>
            <person name="Becking T."/>
            <person name="Chebbi M.A."/>
            <person name="Giraud I."/>
            <person name="Moumen B."/>
            <person name="Laverre T."/>
            <person name="Caubet Y."/>
            <person name="Peccoud J."/>
            <person name="Gilbert C."/>
            <person name="Cordaux R."/>
        </authorList>
    </citation>
    <scope>NUCLEOTIDE SEQUENCE [LARGE SCALE GENOMIC DNA]</scope>
    <source>
        <strain evidence="3">ANa2</strain>
        <tissue evidence="3">Whole body excluding digestive tract and cuticle</tissue>
    </source>
</reference>
<feature type="region of interest" description="Disordered" evidence="1">
    <location>
        <begin position="128"/>
        <end position="151"/>
    </location>
</feature>
<name>A0A5N5SJR1_9CRUS</name>
<feature type="domain" description="Farnesoic acid O-methyl transferase" evidence="2">
    <location>
        <begin position="14"/>
        <end position="128"/>
    </location>
</feature>
<feature type="compositionally biased region" description="Low complexity" evidence="1">
    <location>
        <begin position="132"/>
        <end position="144"/>
    </location>
</feature>
<accession>A0A5N5SJR1</accession>
<dbReference type="EMBL" id="SEYY01024688">
    <property type="protein sequence ID" value="KAB7493950.1"/>
    <property type="molecule type" value="Genomic_DNA"/>
</dbReference>
<dbReference type="PANTHER" id="PTHR31649">
    <property type="entry name" value="AGAP009604-PA"/>
    <property type="match status" value="1"/>
</dbReference>
<dbReference type="InterPro" id="IPR022041">
    <property type="entry name" value="Methyltransf_FA"/>
</dbReference>
<dbReference type="Proteomes" id="UP000326759">
    <property type="component" value="Unassembled WGS sequence"/>
</dbReference>
<organism evidence="3 4">
    <name type="scientific">Armadillidium nasatum</name>
    <dbReference type="NCBI Taxonomy" id="96803"/>
    <lineage>
        <taxon>Eukaryota</taxon>
        <taxon>Metazoa</taxon>
        <taxon>Ecdysozoa</taxon>
        <taxon>Arthropoda</taxon>
        <taxon>Crustacea</taxon>
        <taxon>Multicrustacea</taxon>
        <taxon>Malacostraca</taxon>
        <taxon>Eumalacostraca</taxon>
        <taxon>Peracarida</taxon>
        <taxon>Isopoda</taxon>
        <taxon>Oniscidea</taxon>
        <taxon>Crinocheta</taxon>
        <taxon>Armadillidiidae</taxon>
        <taxon>Armadillidium</taxon>
    </lineage>
</organism>
<dbReference type="PANTHER" id="PTHR31649:SF1">
    <property type="entry name" value="FARNESOIC ACID O-METHYL TRANSFERASE DOMAIN-CONTAINING PROTEIN"/>
    <property type="match status" value="1"/>
</dbReference>
<dbReference type="Pfam" id="PF11901">
    <property type="entry name" value="DM9"/>
    <property type="match status" value="1"/>
</dbReference>
<protein>
    <recommendedName>
        <fullName evidence="2">Farnesoic acid O-methyl transferase domain-containing protein</fullName>
    </recommendedName>
</protein>
<evidence type="ECO:0000313" key="4">
    <source>
        <dbReference type="Proteomes" id="UP000326759"/>
    </source>
</evidence>
<dbReference type="SMART" id="SM00696">
    <property type="entry name" value="DM9"/>
    <property type="match status" value="2"/>
</dbReference>
<dbReference type="Pfam" id="PF12248">
    <property type="entry name" value="Methyltransf_FA"/>
    <property type="match status" value="1"/>
</dbReference>
<dbReference type="AlphaFoldDB" id="A0A5N5SJR1"/>
<comment type="caution">
    <text evidence="3">The sequence shown here is derived from an EMBL/GenBank/DDBJ whole genome shotgun (WGS) entry which is preliminary data.</text>
</comment>
<gene>
    <name evidence="3" type="ORF">Anas_11864</name>
</gene>
<sequence length="314" mass="34208">MSLTTSDSRLFLVIGDIAERDVAICLSQHDHKESDMYQIFIGCWGGGESGIRRGSEDDVVKVETPDILSADEFTQFWIKVNNGVVKVGKKGKLRPFMTFEDPERLDDIKFYGYCTGYGAEGDWIFNDEKEGSSSSSSSGASSSDSEAEDLDGLEEKPIMYKRIARWVPGHGGYLPRHPVCGGEGPDGLVYVGMAKHEGGHILGMVVPDENVCYIPFGGEAIPKEEYYVLGSPNSVELVWKGSSSGKVPTGALEGGHTEDGEVLYIGRVMVDGIVSCGKVHQSHGVCYVPYGGAEHAHRDYEVLCVKGLPFRVRL</sequence>
<evidence type="ECO:0000256" key="1">
    <source>
        <dbReference type="SAM" id="MobiDB-lite"/>
    </source>
</evidence>
<evidence type="ECO:0000313" key="3">
    <source>
        <dbReference type="EMBL" id="KAB7493950.1"/>
    </source>
</evidence>
<proteinExistence type="predicted"/>
<dbReference type="InterPro" id="IPR006616">
    <property type="entry name" value="DM9_repeat"/>
</dbReference>
<keyword evidence="4" id="KW-1185">Reference proteome</keyword>